<dbReference type="Proteomes" id="UP000190834">
    <property type="component" value="Unassembled WGS sequence"/>
</dbReference>
<dbReference type="AlphaFoldDB" id="A0A1T4RE64"/>
<dbReference type="Pfam" id="PF04321">
    <property type="entry name" value="RmlD_sub_bind"/>
    <property type="match status" value="1"/>
</dbReference>
<protein>
    <submittedName>
        <fullName evidence="2">dTDP-4-dehydrorhamnose reductase</fullName>
    </submittedName>
</protein>
<dbReference type="InterPro" id="IPR029903">
    <property type="entry name" value="RmlD-like-bd"/>
</dbReference>
<dbReference type="Gene3D" id="3.40.50.720">
    <property type="entry name" value="NAD(P)-binding Rossmann-like Domain"/>
    <property type="match status" value="1"/>
</dbReference>
<sequence>MKNILLLGENGFVGNVVLQILQAESNLFLLPEKTKIDSDSIKDVIQNIRAIISNNKVDVVVNCIAKANLDECESEKESCRLINTTFVKQLVELLLECKDVKLVHVSSNAVYDGEHAPYSEESPCYPINYYGQCKLESDEYIADNLENYAIARPITVYGPKKEGQRDNPVSFIIRKLMDGDSLTLVDDNIVNMIHVSDLSAAIKKLALENYRGLYNLSGDVSECRYDLGYRVARLIGVSEDKITKVDGKSFKMAASRPKDTSFDNSKMKALLGIKPKNIDEKILEIVSCGEY</sequence>
<dbReference type="InterPro" id="IPR036291">
    <property type="entry name" value="NAD(P)-bd_dom_sf"/>
</dbReference>
<organism evidence="2 3">
    <name type="scientific">Vibrio cincinnatiensis DSM 19608</name>
    <dbReference type="NCBI Taxonomy" id="1123491"/>
    <lineage>
        <taxon>Bacteria</taxon>
        <taxon>Pseudomonadati</taxon>
        <taxon>Pseudomonadota</taxon>
        <taxon>Gammaproteobacteria</taxon>
        <taxon>Vibrionales</taxon>
        <taxon>Vibrionaceae</taxon>
        <taxon>Vibrio</taxon>
    </lineage>
</organism>
<keyword evidence="3" id="KW-1185">Reference proteome</keyword>
<evidence type="ECO:0000313" key="3">
    <source>
        <dbReference type="Proteomes" id="UP000190834"/>
    </source>
</evidence>
<accession>A0A1T4RE64</accession>
<evidence type="ECO:0000313" key="2">
    <source>
        <dbReference type="EMBL" id="SKA13911.1"/>
    </source>
</evidence>
<evidence type="ECO:0000259" key="1">
    <source>
        <dbReference type="Pfam" id="PF04321"/>
    </source>
</evidence>
<dbReference type="PANTHER" id="PTHR43242:SF1">
    <property type="entry name" value="NAD(P)-BINDING ROSSMANN-FOLD SUPERFAMILY PROTEIN"/>
    <property type="match status" value="1"/>
</dbReference>
<proteinExistence type="predicted"/>
<dbReference type="GeneID" id="70584743"/>
<dbReference type="SUPFAM" id="SSF51735">
    <property type="entry name" value="NAD(P)-binding Rossmann-fold domains"/>
    <property type="match status" value="1"/>
</dbReference>
<dbReference type="STRING" id="1123491.SAMN02745782_02557"/>
<reference evidence="3" key="1">
    <citation type="submission" date="2017-02" db="EMBL/GenBank/DDBJ databases">
        <authorList>
            <person name="Varghese N."/>
            <person name="Submissions S."/>
        </authorList>
    </citation>
    <scope>NUCLEOTIDE SEQUENCE [LARGE SCALE GENOMIC DNA]</scope>
    <source>
        <strain evidence="3">DSM 19608</strain>
    </source>
</reference>
<dbReference type="EMBL" id="FUXB01000013">
    <property type="protein sequence ID" value="SKA13911.1"/>
    <property type="molecule type" value="Genomic_DNA"/>
</dbReference>
<dbReference type="RefSeq" id="WP_078926930.1">
    <property type="nucleotide sequence ID" value="NZ_FUXB01000013.1"/>
</dbReference>
<gene>
    <name evidence="2" type="ORF">SAMN02745782_02557</name>
</gene>
<name>A0A1T4RE64_VIBCI</name>
<feature type="domain" description="RmlD-like substrate binding" evidence="1">
    <location>
        <begin position="3"/>
        <end position="286"/>
    </location>
</feature>
<dbReference type="PANTHER" id="PTHR43242">
    <property type="entry name" value="NAD(P)-BINDING ROSSMANN-FOLD SUPERFAMILY PROTEIN"/>
    <property type="match status" value="1"/>
</dbReference>
<dbReference type="OrthoDB" id="9803892at2"/>